<evidence type="ECO:0008006" key="3">
    <source>
        <dbReference type="Google" id="ProtNLM"/>
    </source>
</evidence>
<dbReference type="GO" id="GO:0003676">
    <property type="term" value="F:nucleic acid binding"/>
    <property type="evidence" value="ECO:0007669"/>
    <property type="project" value="InterPro"/>
</dbReference>
<reference evidence="1 2" key="1">
    <citation type="journal article" date="2024" name="BMC Genomics">
        <title>De novo assembly and annotation of Popillia japonica's genome with initial clues to its potential as an invasive pest.</title>
        <authorList>
            <person name="Cucini C."/>
            <person name="Boschi S."/>
            <person name="Funari R."/>
            <person name="Cardaioli E."/>
            <person name="Iannotti N."/>
            <person name="Marturano G."/>
            <person name="Paoli F."/>
            <person name="Bruttini M."/>
            <person name="Carapelli A."/>
            <person name="Frati F."/>
            <person name="Nardi F."/>
        </authorList>
    </citation>
    <scope>NUCLEOTIDE SEQUENCE [LARGE SCALE GENOMIC DNA]</scope>
    <source>
        <strain evidence="1">DMR45628</strain>
    </source>
</reference>
<dbReference type="InterPro" id="IPR036397">
    <property type="entry name" value="RNaseH_sf"/>
</dbReference>
<name>A0AAW1HUD2_POPJA</name>
<protein>
    <recommendedName>
        <fullName evidence="3">DUF4817 domain-containing protein</fullName>
    </recommendedName>
</protein>
<dbReference type="Gene3D" id="3.30.420.10">
    <property type="entry name" value="Ribonuclease H-like superfamily/Ribonuclease H"/>
    <property type="match status" value="1"/>
</dbReference>
<dbReference type="AlphaFoldDB" id="A0AAW1HUD2"/>
<evidence type="ECO:0000313" key="2">
    <source>
        <dbReference type="Proteomes" id="UP001458880"/>
    </source>
</evidence>
<proteinExistence type="predicted"/>
<keyword evidence="2" id="KW-1185">Reference proteome</keyword>
<accession>A0AAW1HUD2</accession>
<comment type="caution">
    <text evidence="1">The sequence shown here is derived from an EMBL/GenBank/DDBJ whole genome shotgun (WGS) entry which is preliminary data.</text>
</comment>
<evidence type="ECO:0000313" key="1">
    <source>
        <dbReference type="EMBL" id="KAK9680262.1"/>
    </source>
</evidence>
<dbReference type="EMBL" id="JASPKY010000917">
    <property type="protein sequence ID" value="KAK9680262.1"/>
    <property type="molecule type" value="Genomic_DNA"/>
</dbReference>
<gene>
    <name evidence="1" type="ORF">QE152_g39225</name>
</gene>
<sequence length="332" mass="37616">MSIQPNIVFNMQTGQFKEFEDMGDRVGRRGAVPDRNTVLRWVAAFRSTGSVMKTKPPGFPRSVRTTENVDRVRTAVLASPKRSARRQAVALGDDQRDWDIYLPQFAFAINTTRHETTGFTPAFLNFGRQLVPPKSLWKEVKSTANQSETQAQDLVPELKKLKDFYQITKSRLSEGFQRQSHHYNLRRRPFRPQVGQYVFRKEHTLSNAARNFSAKLAPKYAGPCKVLKVLSPNIVQLQLQIPGSRKKEHVHVKDLKLAQGDAEDLPTPTDTVIADQLDLSAQVLPLFETRDWVSQPINGRGTPTPTDTVIADQLDLSAQVLPLFETRDWVSL</sequence>
<organism evidence="1 2">
    <name type="scientific">Popillia japonica</name>
    <name type="common">Japanese beetle</name>
    <dbReference type="NCBI Taxonomy" id="7064"/>
    <lineage>
        <taxon>Eukaryota</taxon>
        <taxon>Metazoa</taxon>
        <taxon>Ecdysozoa</taxon>
        <taxon>Arthropoda</taxon>
        <taxon>Hexapoda</taxon>
        <taxon>Insecta</taxon>
        <taxon>Pterygota</taxon>
        <taxon>Neoptera</taxon>
        <taxon>Endopterygota</taxon>
        <taxon>Coleoptera</taxon>
        <taxon>Polyphaga</taxon>
        <taxon>Scarabaeiformia</taxon>
        <taxon>Scarabaeidae</taxon>
        <taxon>Rutelinae</taxon>
        <taxon>Popillia</taxon>
    </lineage>
</organism>
<dbReference type="Proteomes" id="UP001458880">
    <property type="component" value="Unassembled WGS sequence"/>
</dbReference>